<evidence type="ECO:0000313" key="3">
    <source>
        <dbReference type="Proteomes" id="UP000051672"/>
    </source>
</evidence>
<dbReference type="SUPFAM" id="SSF46955">
    <property type="entry name" value="Putative DNA-binding domain"/>
    <property type="match status" value="1"/>
</dbReference>
<dbReference type="GO" id="GO:0006355">
    <property type="term" value="P:regulation of DNA-templated transcription"/>
    <property type="evidence" value="ECO:0007669"/>
    <property type="project" value="InterPro"/>
</dbReference>
<dbReference type="EMBL" id="AYZQ01000001">
    <property type="protein sequence ID" value="KRM72484.1"/>
    <property type="molecule type" value="Genomic_DNA"/>
</dbReference>
<proteinExistence type="predicted"/>
<dbReference type="Proteomes" id="UP000051672">
    <property type="component" value="Unassembled WGS sequence"/>
</dbReference>
<name>A0A0R2B3F4_9LACO</name>
<evidence type="ECO:0000259" key="1">
    <source>
        <dbReference type="PROSITE" id="PS50937"/>
    </source>
</evidence>
<gene>
    <name evidence="2" type="ORF">FC34_GL000190</name>
</gene>
<sequence length="133" mass="14887">MKQLDISLGIGETSRVTGATTTQIRYWEKKGLVASIRHEDGGNKRFTLKNIAIISMVKMMMDEGYTLAKASEVIQQRAHNMDIFHTILQTRLGDMVSEAGLTELNFGPIENDPDFDAVIRVADGDAKIYKVKR</sequence>
<comment type="caution">
    <text evidence="2">The sequence shown here is derived from an EMBL/GenBank/DDBJ whole genome shotgun (WGS) entry which is preliminary data.</text>
</comment>
<dbReference type="PROSITE" id="PS50937">
    <property type="entry name" value="HTH_MERR_2"/>
    <property type="match status" value="1"/>
</dbReference>
<dbReference type="RefSeq" id="WP_083479235.1">
    <property type="nucleotide sequence ID" value="NZ_AYZQ01000001.1"/>
</dbReference>
<dbReference type="GO" id="GO:0003677">
    <property type="term" value="F:DNA binding"/>
    <property type="evidence" value="ECO:0007669"/>
    <property type="project" value="InterPro"/>
</dbReference>
<dbReference type="InterPro" id="IPR009061">
    <property type="entry name" value="DNA-bd_dom_put_sf"/>
</dbReference>
<dbReference type="STRING" id="1423727.FC34_GL000190"/>
<dbReference type="SMART" id="SM00422">
    <property type="entry name" value="HTH_MERR"/>
    <property type="match status" value="1"/>
</dbReference>
<dbReference type="InterPro" id="IPR000551">
    <property type="entry name" value="MerR-type_HTH_dom"/>
</dbReference>
<keyword evidence="3" id="KW-1185">Reference proteome</keyword>
<dbReference type="Pfam" id="PF13411">
    <property type="entry name" value="MerR_1"/>
    <property type="match status" value="1"/>
</dbReference>
<organism evidence="2 3">
    <name type="scientific">Lacticaseibacillus brantae DSM 23927</name>
    <dbReference type="NCBI Taxonomy" id="1423727"/>
    <lineage>
        <taxon>Bacteria</taxon>
        <taxon>Bacillati</taxon>
        <taxon>Bacillota</taxon>
        <taxon>Bacilli</taxon>
        <taxon>Lactobacillales</taxon>
        <taxon>Lactobacillaceae</taxon>
        <taxon>Lacticaseibacillus</taxon>
    </lineage>
</organism>
<dbReference type="PATRIC" id="fig|1423727.3.peg.191"/>
<evidence type="ECO:0000313" key="2">
    <source>
        <dbReference type="EMBL" id="KRM72484.1"/>
    </source>
</evidence>
<reference evidence="2 3" key="1">
    <citation type="journal article" date="2015" name="Genome Announc.">
        <title>Expanding the biotechnology potential of lactobacilli through comparative genomics of 213 strains and associated genera.</title>
        <authorList>
            <person name="Sun Z."/>
            <person name="Harris H.M."/>
            <person name="McCann A."/>
            <person name="Guo C."/>
            <person name="Argimon S."/>
            <person name="Zhang W."/>
            <person name="Yang X."/>
            <person name="Jeffery I.B."/>
            <person name="Cooney J.C."/>
            <person name="Kagawa T.F."/>
            <person name="Liu W."/>
            <person name="Song Y."/>
            <person name="Salvetti E."/>
            <person name="Wrobel A."/>
            <person name="Rasinkangas P."/>
            <person name="Parkhill J."/>
            <person name="Rea M.C."/>
            <person name="O'Sullivan O."/>
            <person name="Ritari J."/>
            <person name="Douillard F.P."/>
            <person name="Paul Ross R."/>
            <person name="Yang R."/>
            <person name="Briner A.E."/>
            <person name="Felis G.E."/>
            <person name="de Vos W.M."/>
            <person name="Barrangou R."/>
            <person name="Klaenhammer T.R."/>
            <person name="Caufield P.W."/>
            <person name="Cui Y."/>
            <person name="Zhang H."/>
            <person name="O'Toole P.W."/>
        </authorList>
    </citation>
    <scope>NUCLEOTIDE SEQUENCE [LARGE SCALE GENOMIC DNA]</scope>
    <source>
        <strain evidence="2 3">DSM 23927</strain>
    </source>
</reference>
<protein>
    <submittedName>
        <fullName evidence="2">Transcriptional regulator</fullName>
    </submittedName>
</protein>
<dbReference type="Gene3D" id="1.10.1660.10">
    <property type="match status" value="1"/>
</dbReference>
<dbReference type="OrthoDB" id="9806513at2"/>
<feature type="domain" description="HTH merR-type" evidence="1">
    <location>
        <begin position="7"/>
        <end position="76"/>
    </location>
</feature>
<accession>A0A0R2B3F4</accession>
<dbReference type="CDD" id="cd01105">
    <property type="entry name" value="HTH_GlnR-like"/>
    <property type="match status" value="1"/>
</dbReference>
<dbReference type="AlphaFoldDB" id="A0A0R2B3F4"/>